<proteinExistence type="predicted"/>
<reference evidence="2 3" key="1">
    <citation type="submission" date="2016-05" db="EMBL/GenBank/DDBJ databases">
        <title>A degradative enzymes factory behind the ericoid mycorrhizal symbiosis.</title>
        <authorList>
            <consortium name="DOE Joint Genome Institute"/>
            <person name="Martino E."/>
            <person name="Morin E."/>
            <person name="Grelet G."/>
            <person name="Kuo A."/>
            <person name="Kohler A."/>
            <person name="Daghino S."/>
            <person name="Barry K."/>
            <person name="Choi C."/>
            <person name="Cichocki N."/>
            <person name="Clum A."/>
            <person name="Copeland A."/>
            <person name="Hainaut M."/>
            <person name="Haridas S."/>
            <person name="Labutti K."/>
            <person name="Lindquist E."/>
            <person name="Lipzen A."/>
            <person name="Khouja H.-R."/>
            <person name="Murat C."/>
            <person name="Ohm R."/>
            <person name="Olson A."/>
            <person name="Spatafora J."/>
            <person name="Veneault-Fourrey C."/>
            <person name="Henrissat B."/>
            <person name="Grigoriev I."/>
            <person name="Martin F."/>
            <person name="Perotto S."/>
        </authorList>
    </citation>
    <scope>NUCLEOTIDE SEQUENCE [LARGE SCALE GENOMIC DNA]</scope>
    <source>
        <strain evidence="2 3">UAMH 7357</strain>
    </source>
</reference>
<feature type="region of interest" description="Disordered" evidence="1">
    <location>
        <begin position="208"/>
        <end position="229"/>
    </location>
</feature>
<dbReference type="Proteomes" id="UP000235672">
    <property type="component" value="Unassembled WGS sequence"/>
</dbReference>
<organism evidence="2 3">
    <name type="scientific">Hyaloscypha hepaticicola</name>
    <dbReference type="NCBI Taxonomy" id="2082293"/>
    <lineage>
        <taxon>Eukaryota</taxon>
        <taxon>Fungi</taxon>
        <taxon>Dikarya</taxon>
        <taxon>Ascomycota</taxon>
        <taxon>Pezizomycotina</taxon>
        <taxon>Leotiomycetes</taxon>
        <taxon>Helotiales</taxon>
        <taxon>Hyaloscyphaceae</taxon>
        <taxon>Hyaloscypha</taxon>
    </lineage>
</organism>
<sequence length="244" mass="28362">MRHSYNPQGEYQIFDIHDRFRRRYDPRRWIWPVPNSPSVPRIRPDSGNNVASPGDLDSTDSRDRYVLGQYRAFIIESEHPDRLFLDMEEINRMGPHELEDLISDLRNHLSIADGNRFPASQTLMLVQRICTFRSLSSDGPFERANHFPGYNSDDSLNINELSGISLRYLLKFRYVLNALWELDRLSTPDVEAFQRIYEARGLGDVRETGNRGNGSIAVSERERKDTTDTRRLLSASVTYRELLP</sequence>
<gene>
    <name evidence="2" type="ORF">NA56DRAFT_703137</name>
</gene>
<evidence type="ECO:0000313" key="2">
    <source>
        <dbReference type="EMBL" id="PMD22156.1"/>
    </source>
</evidence>
<dbReference type="AlphaFoldDB" id="A0A2J6Q7A1"/>
<evidence type="ECO:0000313" key="3">
    <source>
        <dbReference type="Proteomes" id="UP000235672"/>
    </source>
</evidence>
<feature type="region of interest" description="Disordered" evidence="1">
    <location>
        <begin position="40"/>
        <end position="60"/>
    </location>
</feature>
<protein>
    <submittedName>
        <fullName evidence="2">Uncharacterized protein</fullName>
    </submittedName>
</protein>
<dbReference type="EMBL" id="KZ613479">
    <property type="protein sequence ID" value="PMD22156.1"/>
    <property type="molecule type" value="Genomic_DNA"/>
</dbReference>
<feature type="compositionally biased region" description="Basic and acidic residues" evidence="1">
    <location>
        <begin position="219"/>
        <end position="229"/>
    </location>
</feature>
<keyword evidence="3" id="KW-1185">Reference proteome</keyword>
<evidence type="ECO:0000256" key="1">
    <source>
        <dbReference type="SAM" id="MobiDB-lite"/>
    </source>
</evidence>
<accession>A0A2J6Q7A1</accession>
<name>A0A2J6Q7A1_9HELO</name>